<dbReference type="AlphaFoldDB" id="A0A9P4H9L0"/>
<feature type="region of interest" description="Disordered" evidence="1">
    <location>
        <begin position="1"/>
        <end position="128"/>
    </location>
</feature>
<evidence type="ECO:0000313" key="2">
    <source>
        <dbReference type="EMBL" id="KAF2029570.1"/>
    </source>
</evidence>
<gene>
    <name evidence="2" type="ORF">EK21DRAFT_112780</name>
</gene>
<feature type="compositionally biased region" description="Acidic residues" evidence="1">
    <location>
        <begin position="144"/>
        <end position="161"/>
    </location>
</feature>
<accession>A0A9P4H9L0</accession>
<proteinExistence type="predicted"/>
<name>A0A9P4H9L0_9PLEO</name>
<keyword evidence="3" id="KW-1185">Reference proteome</keyword>
<feature type="compositionally biased region" description="Low complexity" evidence="1">
    <location>
        <begin position="26"/>
        <end position="40"/>
    </location>
</feature>
<evidence type="ECO:0000256" key="1">
    <source>
        <dbReference type="SAM" id="MobiDB-lite"/>
    </source>
</evidence>
<organism evidence="2 3">
    <name type="scientific">Setomelanomma holmii</name>
    <dbReference type="NCBI Taxonomy" id="210430"/>
    <lineage>
        <taxon>Eukaryota</taxon>
        <taxon>Fungi</taxon>
        <taxon>Dikarya</taxon>
        <taxon>Ascomycota</taxon>
        <taxon>Pezizomycotina</taxon>
        <taxon>Dothideomycetes</taxon>
        <taxon>Pleosporomycetidae</taxon>
        <taxon>Pleosporales</taxon>
        <taxon>Pleosporineae</taxon>
        <taxon>Phaeosphaeriaceae</taxon>
        <taxon>Setomelanomma</taxon>
    </lineage>
</organism>
<dbReference type="Proteomes" id="UP000799777">
    <property type="component" value="Unassembled WGS sequence"/>
</dbReference>
<dbReference type="InterPro" id="IPR038883">
    <property type="entry name" value="AN11006-like"/>
</dbReference>
<reference evidence="2" key="1">
    <citation type="journal article" date="2020" name="Stud. Mycol.">
        <title>101 Dothideomycetes genomes: a test case for predicting lifestyles and emergence of pathogens.</title>
        <authorList>
            <person name="Haridas S."/>
            <person name="Albert R."/>
            <person name="Binder M."/>
            <person name="Bloem J."/>
            <person name="Labutti K."/>
            <person name="Salamov A."/>
            <person name="Andreopoulos B."/>
            <person name="Baker S."/>
            <person name="Barry K."/>
            <person name="Bills G."/>
            <person name="Bluhm B."/>
            <person name="Cannon C."/>
            <person name="Castanera R."/>
            <person name="Culley D."/>
            <person name="Daum C."/>
            <person name="Ezra D."/>
            <person name="Gonzalez J."/>
            <person name="Henrissat B."/>
            <person name="Kuo A."/>
            <person name="Liang C."/>
            <person name="Lipzen A."/>
            <person name="Lutzoni F."/>
            <person name="Magnuson J."/>
            <person name="Mondo S."/>
            <person name="Nolan M."/>
            <person name="Ohm R."/>
            <person name="Pangilinan J."/>
            <person name="Park H.-J."/>
            <person name="Ramirez L."/>
            <person name="Alfaro M."/>
            <person name="Sun H."/>
            <person name="Tritt A."/>
            <person name="Yoshinaga Y."/>
            <person name="Zwiers L.-H."/>
            <person name="Turgeon B."/>
            <person name="Goodwin S."/>
            <person name="Spatafora J."/>
            <person name="Crous P."/>
            <person name="Grigoriev I."/>
        </authorList>
    </citation>
    <scope>NUCLEOTIDE SEQUENCE</scope>
    <source>
        <strain evidence="2">CBS 110217</strain>
    </source>
</reference>
<dbReference type="PANTHER" id="PTHR42085:SF1">
    <property type="entry name" value="F-BOX DOMAIN-CONTAINING PROTEIN"/>
    <property type="match status" value="1"/>
</dbReference>
<sequence>MPFKRKYESDADFSASEVHPQSAPVDSSPRRLLSLLDAPAGNMPSQPQKDLSQREKRRKARFDAELVNLADYDAPPKPRGAINETDGEDDSEPPRSVRARNAAKDVRVTKVTQKPKSKPPRKRTKEERLLAELVQLTRWPGWASEDEQSSSDIANEEDSDNEAVPLPCTHTRNYPPKEVSVQNSPWSELPGELRNRIYEYYMANEEEKTLNVVHYPKGVPRRSVRGISASTNFAHSFWGFTQTCRQVREEFAWWLLEKRKVRTPLATLNDYVETFHRPHPTTGKVIGHVEPLCTEAALPGVGVEIVRLLKLDRENEQFHLQLTPSHISSEQLALQMEASSRPFDELNIVEDIGKLYAESTVAHFSDIGLILDKLRNYTYELAVGQSSKSTELFYRFNSNSQRLCNRYWGFMSLTQTNRLLRSEFRPFYMSRLDLTIELPDVPTFVNTFLSNILEEPGSAPQHVRIRLDQPVDCCWYAVYNFNITPLLSIMATIPTAHVFEFCVREWQGDWLSPLLNRVGKEYKETWREALRNDIHEVRLCLRDQLAFKIVMKNGVSATWADRWTPEDTGSGEMVWLDEDPAVLFQNSLGLRTHDEIAEVLIPP</sequence>
<dbReference type="EMBL" id="ML978199">
    <property type="protein sequence ID" value="KAF2029570.1"/>
    <property type="molecule type" value="Genomic_DNA"/>
</dbReference>
<protein>
    <submittedName>
        <fullName evidence="2">Uncharacterized protein</fullName>
    </submittedName>
</protein>
<evidence type="ECO:0000313" key="3">
    <source>
        <dbReference type="Proteomes" id="UP000799777"/>
    </source>
</evidence>
<comment type="caution">
    <text evidence="2">The sequence shown here is derived from an EMBL/GenBank/DDBJ whole genome shotgun (WGS) entry which is preliminary data.</text>
</comment>
<feature type="compositionally biased region" description="Basic residues" evidence="1">
    <location>
        <begin position="113"/>
        <end position="123"/>
    </location>
</feature>
<dbReference type="OrthoDB" id="3679062at2759"/>
<feature type="region of interest" description="Disordered" evidence="1">
    <location>
        <begin position="141"/>
        <end position="185"/>
    </location>
</feature>
<dbReference type="PANTHER" id="PTHR42085">
    <property type="entry name" value="F-BOX DOMAIN-CONTAINING PROTEIN"/>
    <property type="match status" value="1"/>
</dbReference>